<dbReference type="GO" id="GO:0072393">
    <property type="term" value="P:microtubule anchoring at microtubule organizing center"/>
    <property type="evidence" value="ECO:0007669"/>
    <property type="project" value="TreeGrafter"/>
</dbReference>
<dbReference type="AlphaFoldDB" id="A0AAV0VZV7"/>
<feature type="coiled-coil region" evidence="3">
    <location>
        <begin position="307"/>
        <end position="341"/>
    </location>
</feature>
<dbReference type="Proteomes" id="UP001160148">
    <property type="component" value="Unassembled WGS sequence"/>
</dbReference>
<reference evidence="5 6" key="1">
    <citation type="submission" date="2023-01" db="EMBL/GenBank/DDBJ databases">
        <authorList>
            <person name="Whitehead M."/>
        </authorList>
    </citation>
    <scope>NUCLEOTIDE SEQUENCE [LARGE SCALE GENOMIC DNA]</scope>
</reference>
<feature type="coiled-coil region" evidence="3">
    <location>
        <begin position="638"/>
        <end position="700"/>
    </location>
</feature>
<feature type="coiled-coil region" evidence="3">
    <location>
        <begin position="398"/>
        <end position="432"/>
    </location>
</feature>
<feature type="compositionally biased region" description="Polar residues" evidence="4">
    <location>
        <begin position="745"/>
        <end position="755"/>
    </location>
</feature>
<sequence>MDVAELQHEINRLTRELDQAHTEKVQSATYGLSILEEKQSLTKRYEELENLYENVKQELEITQEALTKFQTSHKVTTKSGIEQEESLLYETAALESSLNTTIIELENDTKSLRQELERVRMERDQAIQENNDLSRLSNESNHDSKQLRADLREVKSRETRLLSDYSELEEENITLQKQIAHLKSSQVEFEGAKHEIRRLQENVELLYLQVDELAKLKKIAEKQMEEALQSLQGEREAKYALKKELDQRINNESVYNLSNLAFSIRGMGGDQNVGSDDEDDLPVLRKLENDIGSTMELPECGKHDLFSEIHLNELKKLEKQLEQVENEKSLLTQNLKESQSASDKCKSDLENLASRIYKLGSHIRSLEHLGTQTSKVDSEHKTEDGKSNATLEYYQQWFSLASKEIDQLHGDLEELERQLNSSEETLSLKDELIMLKNKLLDREQKTMELESNVRLLGELATDASASLDNAQNDLVVITDELAQLALQMSVLNGKSITLNTIVVKTAKETEENDPRLDVLRTRLKSDVFIKELESLTEASFVAKSLRNVLDQIKLLKESVNTSIDNAKAVNRDNNDGQRSLMLDNNDELSDLREQVMKLQSLLATKREQISSLRMVLKTNKNTAEVALNNLKSKYDNEKMVVTETMTKLRNELRTLKEDAATFSSLRAMFAARCEEQVTHMDDLQRQLVAAEEEKKTLNQLLRLSVQQKLMVTQRLEEIEMDREMKNVRRSMGTPNSSTPSKTSKRYSSQPQRRDW</sequence>
<dbReference type="Pfam" id="PF09730">
    <property type="entry name" value="BicD"/>
    <property type="match status" value="1"/>
</dbReference>
<comment type="caution">
    <text evidence="5">The sequence shown here is derived from an EMBL/GenBank/DDBJ whole genome shotgun (WGS) entry which is preliminary data.</text>
</comment>
<dbReference type="GO" id="GO:0034452">
    <property type="term" value="F:dynactin binding"/>
    <property type="evidence" value="ECO:0007669"/>
    <property type="project" value="TreeGrafter"/>
</dbReference>
<evidence type="ECO:0000256" key="3">
    <source>
        <dbReference type="SAM" id="Coils"/>
    </source>
</evidence>
<dbReference type="GO" id="GO:0005794">
    <property type="term" value="C:Golgi apparatus"/>
    <property type="evidence" value="ECO:0007669"/>
    <property type="project" value="TreeGrafter"/>
</dbReference>
<dbReference type="GO" id="GO:0070507">
    <property type="term" value="P:regulation of microtubule cytoskeleton organization"/>
    <property type="evidence" value="ECO:0007669"/>
    <property type="project" value="TreeGrafter"/>
</dbReference>
<evidence type="ECO:0000256" key="2">
    <source>
        <dbReference type="ARBA" id="ARBA00023054"/>
    </source>
</evidence>
<gene>
    <name evidence="5" type="ORF">MEUPH1_LOCUS5003</name>
</gene>
<dbReference type="PANTHER" id="PTHR31233:SF6">
    <property type="entry name" value="PROTEIN BICAUDAL D"/>
    <property type="match status" value="1"/>
</dbReference>
<dbReference type="PANTHER" id="PTHR31233">
    <property type="entry name" value="BICAUDAL D FAMILY MEMBER"/>
    <property type="match status" value="1"/>
</dbReference>
<evidence type="ECO:0000256" key="1">
    <source>
        <dbReference type="ARBA" id="ARBA00010061"/>
    </source>
</evidence>
<accession>A0AAV0VZV7</accession>
<evidence type="ECO:0000256" key="4">
    <source>
        <dbReference type="SAM" id="MobiDB-lite"/>
    </source>
</evidence>
<dbReference type="Gene3D" id="6.10.250.2470">
    <property type="match status" value="1"/>
</dbReference>
<feature type="coiled-coil region" evidence="3">
    <location>
        <begin position="3"/>
        <end position="72"/>
    </location>
</feature>
<feature type="region of interest" description="Disordered" evidence="4">
    <location>
        <begin position="722"/>
        <end position="755"/>
    </location>
</feature>
<evidence type="ECO:0000313" key="6">
    <source>
        <dbReference type="Proteomes" id="UP001160148"/>
    </source>
</evidence>
<feature type="region of interest" description="Disordered" evidence="4">
    <location>
        <begin position="127"/>
        <end position="146"/>
    </location>
</feature>
<proteinExistence type="inferred from homology"/>
<feature type="compositionally biased region" description="Polar residues" evidence="4">
    <location>
        <begin position="127"/>
        <end position="139"/>
    </location>
</feature>
<organism evidence="5 6">
    <name type="scientific">Macrosiphum euphorbiae</name>
    <name type="common">potato aphid</name>
    <dbReference type="NCBI Taxonomy" id="13131"/>
    <lineage>
        <taxon>Eukaryota</taxon>
        <taxon>Metazoa</taxon>
        <taxon>Ecdysozoa</taxon>
        <taxon>Arthropoda</taxon>
        <taxon>Hexapoda</taxon>
        <taxon>Insecta</taxon>
        <taxon>Pterygota</taxon>
        <taxon>Neoptera</taxon>
        <taxon>Paraneoptera</taxon>
        <taxon>Hemiptera</taxon>
        <taxon>Sternorrhyncha</taxon>
        <taxon>Aphidomorpha</taxon>
        <taxon>Aphidoidea</taxon>
        <taxon>Aphididae</taxon>
        <taxon>Macrosiphini</taxon>
        <taxon>Macrosiphum</taxon>
    </lineage>
</organism>
<dbReference type="EMBL" id="CARXXK010000001">
    <property type="protein sequence ID" value="CAI6348311.1"/>
    <property type="molecule type" value="Genomic_DNA"/>
</dbReference>
<dbReference type="GO" id="GO:0005829">
    <property type="term" value="C:cytosol"/>
    <property type="evidence" value="ECO:0007669"/>
    <property type="project" value="TreeGrafter"/>
</dbReference>
<comment type="similarity">
    <text evidence="1">Belongs to the BicD family.</text>
</comment>
<dbReference type="InterPro" id="IPR018477">
    <property type="entry name" value="BICD"/>
</dbReference>
<dbReference type="GO" id="GO:0008093">
    <property type="term" value="F:cytoskeletal anchor activity"/>
    <property type="evidence" value="ECO:0007669"/>
    <property type="project" value="InterPro"/>
</dbReference>
<evidence type="ECO:0008006" key="7">
    <source>
        <dbReference type="Google" id="ProtNLM"/>
    </source>
</evidence>
<keyword evidence="6" id="KW-1185">Reference proteome</keyword>
<evidence type="ECO:0000313" key="5">
    <source>
        <dbReference type="EMBL" id="CAI6348311.1"/>
    </source>
</evidence>
<dbReference type="GO" id="GO:0070840">
    <property type="term" value="F:dynein complex binding"/>
    <property type="evidence" value="ECO:0007669"/>
    <property type="project" value="InterPro"/>
</dbReference>
<protein>
    <recommendedName>
        <fullName evidence="7">Protein bicaudal D</fullName>
    </recommendedName>
</protein>
<keyword evidence="2 3" id="KW-0175">Coiled coil</keyword>
<name>A0AAV0VZV7_9HEMI</name>